<dbReference type="EMBL" id="KI966416">
    <property type="protein sequence ID" value="EWC46668.1"/>
    <property type="molecule type" value="Genomic_DNA"/>
</dbReference>
<feature type="signal peptide" evidence="2">
    <location>
        <begin position="1"/>
        <end position="26"/>
    </location>
</feature>
<feature type="region of interest" description="Disordered" evidence="1">
    <location>
        <begin position="352"/>
        <end position="374"/>
    </location>
</feature>
<accession>W7I3A7</accession>
<dbReference type="AlphaFoldDB" id="W7I3A7"/>
<feature type="compositionally biased region" description="Low complexity" evidence="1">
    <location>
        <begin position="352"/>
        <end position="361"/>
    </location>
</feature>
<dbReference type="HOGENOM" id="CLU_442805_0_0_1"/>
<keyword evidence="2" id="KW-0732">Signal</keyword>
<feature type="chain" id="PRO_5004893901" evidence="2">
    <location>
        <begin position="27"/>
        <end position="617"/>
    </location>
</feature>
<proteinExistence type="predicted"/>
<protein>
    <submittedName>
        <fullName evidence="3">Uncharacterized protein</fullName>
    </submittedName>
</protein>
<evidence type="ECO:0000313" key="4">
    <source>
        <dbReference type="Proteomes" id="UP000024837"/>
    </source>
</evidence>
<gene>
    <name evidence="3" type="ORF">DRE_04155</name>
</gene>
<evidence type="ECO:0000313" key="3">
    <source>
        <dbReference type="EMBL" id="EWC46668.1"/>
    </source>
</evidence>
<evidence type="ECO:0000256" key="2">
    <source>
        <dbReference type="SAM" id="SignalP"/>
    </source>
</evidence>
<dbReference type="Proteomes" id="UP000024837">
    <property type="component" value="Unassembled WGS sequence"/>
</dbReference>
<sequence length="617" mass="63287">MKTQHALPARLSLWLALFCSSTGVLSQDTITETSFVTVNDVTTQFGCASSDLPICDSVTWDPIFTSESTSAATSDDDGSVAPTTVIETETLDPETITAIDVSTATDSFIATVTAVTTFTTTPPEPIPSGEPFTLSITDADGNPLNLIVLPDGTVAFVDAATNPDSEPVFIDENGVMRFVSDQTEIIFLLPSTVPRARLQKRQTPGVQLRAGDEDNLPPGAIISGLTVSGGVLTYTDPDGNVVPLYISATGEVWAFSDGPPAGFTLATIGATPNDAVISSSTSMTSSSSSSTGIALESIITTYLDFCSTLLGQIPASAATVIPAATGTTLIGDVFTNTSSTIEVTRNVTSVSTSTPTSVSTSFRPNVSPPPGQRHMLERRQASTPSALTGFSGASLTSACQGAIGTTYVPTTSTTTVLSGTVLSTGTTVTGTIAGVTDVFNTTVNTITRTTRGPVSTVSHVAVAGATLRASIGGTTMYLVPGDTLNADGYSYPLVFAAAAGTTVWSIDQYGRLSTTVGGTAFFISDQTTSPGAGPARLMSLAGFTTSNSGGANVPGYWLGFFRLADNSLIIDPHRNNGEANIIECTYNSVPNVLGFSAALTSTGGTSCAAVVITVVTT</sequence>
<dbReference type="OrthoDB" id="5400732at2759"/>
<organism evidence="3 4">
    <name type="scientific">Drechslerella stenobrocha 248</name>
    <dbReference type="NCBI Taxonomy" id="1043628"/>
    <lineage>
        <taxon>Eukaryota</taxon>
        <taxon>Fungi</taxon>
        <taxon>Dikarya</taxon>
        <taxon>Ascomycota</taxon>
        <taxon>Pezizomycotina</taxon>
        <taxon>Orbiliomycetes</taxon>
        <taxon>Orbiliales</taxon>
        <taxon>Orbiliaceae</taxon>
        <taxon>Drechslerella</taxon>
    </lineage>
</organism>
<keyword evidence="4" id="KW-1185">Reference proteome</keyword>
<name>W7I3A7_9PEZI</name>
<reference evidence="3 4" key="1">
    <citation type="submission" date="2013-05" db="EMBL/GenBank/DDBJ databases">
        <title>Drechslerella stenobrocha genome reveals carnivorous origination and mechanical trapping mechanism of predatory fungi.</title>
        <authorList>
            <person name="Liu X."/>
            <person name="Zhang W."/>
            <person name="Liu K."/>
        </authorList>
    </citation>
    <scope>NUCLEOTIDE SEQUENCE [LARGE SCALE GENOMIC DNA]</scope>
    <source>
        <strain evidence="3 4">248</strain>
    </source>
</reference>
<evidence type="ECO:0000256" key="1">
    <source>
        <dbReference type="SAM" id="MobiDB-lite"/>
    </source>
</evidence>